<feature type="domain" description="Response regulatory" evidence="3">
    <location>
        <begin position="4"/>
        <end position="127"/>
    </location>
</feature>
<feature type="modified residue" description="4-aspartylphosphate" evidence="2">
    <location>
        <position position="59"/>
    </location>
</feature>
<sequence length="128" mass="14692">MSRNVIIVDDDKIVCKVTKRMFQICGLSNDPIIFNSGKKALAFLKETNNEKERNIIFLDINMPFINGWEFIDILSKETTLLHTTIYLITSSIFPEDHTRARENKIVADILIKPITLAKTKQLVAEINK</sequence>
<dbReference type="PANTHER" id="PTHR44591:SF3">
    <property type="entry name" value="RESPONSE REGULATORY DOMAIN-CONTAINING PROTEIN"/>
    <property type="match status" value="1"/>
</dbReference>
<dbReference type="SMART" id="SM00448">
    <property type="entry name" value="REC"/>
    <property type="match status" value="1"/>
</dbReference>
<evidence type="ECO:0000313" key="4">
    <source>
        <dbReference type="EMBL" id="RFN58182.1"/>
    </source>
</evidence>
<accession>A0A3E1Q7U1</accession>
<dbReference type="EMBL" id="QVID01000002">
    <property type="protein sequence ID" value="RFN58182.1"/>
    <property type="molecule type" value="Genomic_DNA"/>
</dbReference>
<dbReference type="Pfam" id="PF00072">
    <property type="entry name" value="Response_reg"/>
    <property type="match status" value="1"/>
</dbReference>
<evidence type="ECO:0000313" key="5">
    <source>
        <dbReference type="Proteomes" id="UP000261082"/>
    </source>
</evidence>
<dbReference type="AlphaFoldDB" id="A0A3E1Q7U1"/>
<dbReference type="Gene3D" id="3.40.50.2300">
    <property type="match status" value="1"/>
</dbReference>
<comment type="caution">
    <text evidence="4">The sequence shown here is derived from an EMBL/GenBank/DDBJ whole genome shotgun (WGS) entry which is preliminary data.</text>
</comment>
<name>A0A3E1Q7U1_9FLAO</name>
<dbReference type="InterPro" id="IPR011006">
    <property type="entry name" value="CheY-like_superfamily"/>
</dbReference>
<evidence type="ECO:0000259" key="3">
    <source>
        <dbReference type="PROSITE" id="PS50110"/>
    </source>
</evidence>
<gene>
    <name evidence="4" type="ORF">DZ858_13190</name>
</gene>
<dbReference type="PROSITE" id="PS50110">
    <property type="entry name" value="RESPONSE_REGULATORY"/>
    <property type="match status" value="1"/>
</dbReference>
<protein>
    <submittedName>
        <fullName evidence="4">Response regulator</fullName>
    </submittedName>
</protein>
<keyword evidence="5" id="KW-1185">Reference proteome</keyword>
<dbReference type="Proteomes" id="UP000261082">
    <property type="component" value="Unassembled WGS sequence"/>
</dbReference>
<dbReference type="OrthoDB" id="673128at2"/>
<organism evidence="4 5">
    <name type="scientific">Marixanthomonas ophiurae</name>
    <dbReference type="NCBI Taxonomy" id="387659"/>
    <lineage>
        <taxon>Bacteria</taxon>
        <taxon>Pseudomonadati</taxon>
        <taxon>Bacteroidota</taxon>
        <taxon>Flavobacteriia</taxon>
        <taxon>Flavobacteriales</taxon>
        <taxon>Flavobacteriaceae</taxon>
        <taxon>Marixanthomonas</taxon>
    </lineage>
</organism>
<evidence type="ECO:0000256" key="1">
    <source>
        <dbReference type="ARBA" id="ARBA00022553"/>
    </source>
</evidence>
<dbReference type="RefSeq" id="WP_117160130.1">
    <property type="nucleotide sequence ID" value="NZ_QVID01000002.1"/>
</dbReference>
<reference evidence="4 5" key="1">
    <citation type="journal article" date="2007" name="Int. J. Syst. Evol. Microbiol.">
        <title>Marixanthomonas ophiurae gen. nov., sp. nov., a marine bacterium of the family Flavobacteriaceae isolated from a deep-sea brittle star.</title>
        <authorList>
            <person name="Romanenko L.A."/>
            <person name="Uchino M."/>
            <person name="Frolova G.M."/>
            <person name="Mikhailov V.V."/>
        </authorList>
    </citation>
    <scope>NUCLEOTIDE SEQUENCE [LARGE SCALE GENOMIC DNA]</scope>
    <source>
        <strain evidence="4 5">KMM 3046</strain>
    </source>
</reference>
<dbReference type="PANTHER" id="PTHR44591">
    <property type="entry name" value="STRESS RESPONSE REGULATOR PROTEIN 1"/>
    <property type="match status" value="1"/>
</dbReference>
<dbReference type="SUPFAM" id="SSF52172">
    <property type="entry name" value="CheY-like"/>
    <property type="match status" value="1"/>
</dbReference>
<dbReference type="InterPro" id="IPR001789">
    <property type="entry name" value="Sig_transdc_resp-reg_receiver"/>
</dbReference>
<proteinExistence type="predicted"/>
<dbReference type="InterPro" id="IPR050595">
    <property type="entry name" value="Bact_response_regulator"/>
</dbReference>
<keyword evidence="1 2" id="KW-0597">Phosphoprotein</keyword>
<evidence type="ECO:0000256" key="2">
    <source>
        <dbReference type="PROSITE-ProRule" id="PRU00169"/>
    </source>
</evidence>
<dbReference type="GO" id="GO:0000160">
    <property type="term" value="P:phosphorelay signal transduction system"/>
    <property type="evidence" value="ECO:0007669"/>
    <property type="project" value="InterPro"/>
</dbReference>